<evidence type="ECO:0000256" key="1">
    <source>
        <dbReference type="SAM" id="MobiDB-lite"/>
    </source>
</evidence>
<evidence type="ECO:0000313" key="3">
    <source>
        <dbReference type="Proteomes" id="UP001549921"/>
    </source>
</evidence>
<dbReference type="EMBL" id="JBEDNZ010000018">
    <property type="protein sequence ID" value="KAL0821324.1"/>
    <property type="molecule type" value="Genomic_DNA"/>
</dbReference>
<proteinExistence type="predicted"/>
<dbReference type="AlphaFoldDB" id="A0ABD0SQQ9"/>
<organism evidence="2 3">
    <name type="scientific">Loxostege sticticalis</name>
    <name type="common">Beet webworm moth</name>
    <dbReference type="NCBI Taxonomy" id="481309"/>
    <lineage>
        <taxon>Eukaryota</taxon>
        <taxon>Metazoa</taxon>
        <taxon>Ecdysozoa</taxon>
        <taxon>Arthropoda</taxon>
        <taxon>Hexapoda</taxon>
        <taxon>Insecta</taxon>
        <taxon>Pterygota</taxon>
        <taxon>Neoptera</taxon>
        <taxon>Endopterygota</taxon>
        <taxon>Lepidoptera</taxon>
        <taxon>Glossata</taxon>
        <taxon>Ditrysia</taxon>
        <taxon>Pyraloidea</taxon>
        <taxon>Crambidae</taxon>
        <taxon>Pyraustinae</taxon>
        <taxon>Loxostege</taxon>
    </lineage>
</organism>
<sequence length="244" mass="27872">MSYSDNLHQSAKHFQNFAIIHLLYVSLVFLAFLQTVQGSLAPTNLLATRIGPCSHEKNPVISVSEMAIYTKIYDSTVTGRFNISMNITNGEYFFKGTMQKCQDIRNLETCDFFKSFPVVRNGCGDDASPDEQDLYSMFFHHTRPRLSCPIEAGKYRVHAYPFYNEDNYLTVSESKISTSLFGYTYKLEGFLESRRLFCVEAYLQLLYVREHNWSNDVPVPEFTAAPAQGTEPADYEGGEKEADY</sequence>
<evidence type="ECO:0000313" key="2">
    <source>
        <dbReference type="EMBL" id="KAL0821324.1"/>
    </source>
</evidence>
<dbReference type="Proteomes" id="UP001549921">
    <property type="component" value="Unassembled WGS sequence"/>
</dbReference>
<protein>
    <submittedName>
        <fullName evidence="2">Uncharacterized protein</fullName>
    </submittedName>
</protein>
<name>A0ABD0SQQ9_LOXSC</name>
<reference evidence="2 3" key="1">
    <citation type="submission" date="2024-06" db="EMBL/GenBank/DDBJ databases">
        <title>A chromosome-level genome assembly of beet webworm, Loxostege sticticalis.</title>
        <authorList>
            <person name="Zhang Y."/>
        </authorList>
    </citation>
    <scope>NUCLEOTIDE SEQUENCE [LARGE SCALE GENOMIC DNA]</scope>
    <source>
        <strain evidence="2">AQ028</strain>
        <tissue evidence="2">Male pupae</tissue>
    </source>
</reference>
<gene>
    <name evidence="2" type="ORF">ABMA28_005917</name>
</gene>
<comment type="caution">
    <text evidence="2">The sequence shown here is derived from an EMBL/GenBank/DDBJ whole genome shotgun (WGS) entry which is preliminary data.</text>
</comment>
<accession>A0ABD0SQQ9</accession>
<feature type="region of interest" description="Disordered" evidence="1">
    <location>
        <begin position="223"/>
        <end position="244"/>
    </location>
</feature>